<dbReference type="Proteomes" id="UP001548590">
    <property type="component" value="Unassembled WGS sequence"/>
</dbReference>
<proteinExistence type="predicted"/>
<dbReference type="EMBL" id="JBEWLZ010000003">
    <property type="protein sequence ID" value="MET1489653.1"/>
    <property type="molecule type" value="Genomic_DNA"/>
</dbReference>
<accession>A0ABV2CP92</accession>
<reference evidence="1 2" key="1">
    <citation type="submission" date="2024-07" db="EMBL/GenBank/DDBJ databases">
        <title>Uliginosibacterium paludis KCTC:42655.</title>
        <authorList>
            <person name="Kim M.K."/>
        </authorList>
    </citation>
    <scope>NUCLEOTIDE SEQUENCE [LARGE SCALE GENOMIC DNA]</scope>
    <source>
        <strain evidence="1 2">KCTC 42655</strain>
    </source>
</reference>
<evidence type="ECO:0000313" key="2">
    <source>
        <dbReference type="Proteomes" id="UP001548590"/>
    </source>
</evidence>
<keyword evidence="2" id="KW-1185">Reference proteome</keyword>
<evidence type="ECO:0000313" key="1">
    <source>
        <dbReference type="EMBL" id="MET1489653.1"/>
    </source>
</evidence>
<sequence length="138" mass="15142">MIARSAACDALAGFEDASGPMLQPGALHERISQQLKGQCPPRVSIRESDTPGISMFNPRTAEILISRNNRKLVSTIADETVHLCMHHMSSGRVVDSIERRDADAAVKLMEQHLLTLEANVCVEAETPHNSLARMLDLQ</sequence>
<protein>
    <recommendedName>
        <fullName evidence="3">FCD domain-containing protein</fullName>
    </recommendedName>
</protein>
<name>A0ABV2CP92_9RHOO</name>
<organism evidence="1 2">
    <name type="scientific">Uliginosibacterium paludis</name>
    <dbReference type="NCBI Taxonomy" id="1615952"/>
    <lineage>
        <taxon>Bacteria</taxon>
        <taxon>Pseudomonadati</taxon>
        <taxon>Pseudomonadota</taxon>
        <taxon>Betaproteobacteria</taxon>
        <taxon>Rhodocyclales</taxon>
        <taxon>Zoogloeaceae</taxon>
        <taxon>Uliginosibacterium</taxon>
    </lineage>
</organism>
<gene>
    <name evidence="1" type="ORF">ABVT11_07420</name>
</gene>
<dbReference type="RefSeq" id="WP_345925088.1">
    <property type="nucleotide sequence ID" value="NZ_JBDIVF010000002.1"/>
</dbReference>
<comment type="caution">
    <text evidence="1">The sequence shown here is derived from an EMBL/GenBank/DDBJ whole genome shotgun (WGS) entry which is preliminary data.</text>
</comment>
<evidence type="ECO:0008006" key="3">
    <source>
        <dbReference type="Google" id="ProtNLM"/>
    </source>
</evidence>